<reference evidence="2" key="1">
    <citation type="submission" date="2022-08" db="EMBL/GenBank/DDBJ databases">
        <authorList>
            <consortium name="DOE Joint Genome Institute"/>
            <person name="Min B."/>
            <person name="Riley R."/>
            <person name="Sierra-Patev S."/>
            <person name="Naranjo-Ortiz M."/>
            <person name="Looney B."/>
            <person name="Konkel Z."/>
            <person name="Slot J.C."/>
            <person name="Sakamoto Y."/>
            <person name="Steenwyk J.L."/>
            <person name="Rokas A."/>
            <person name="Carro J."/>
            <person name="Camarero S."/>
            <person name="Ferreira P."/>
            <person name="Molpeceres G."/>
            <person name="Ruiz-Duenas F.J."/>
            <person name="Serrano A."/>
            <person name="Henrissat B."/>
            <person name="Drula E."/>
            <person name="Hughes K.W."/>
            <person name="Mata J.L."/>
            <person name="Ishikawa N.K."/>
            <person name="Vargas-Isla R."/>
            <person name="Ushijima S."/>
            <person name="Smith C.A."/>
            <person name="Ahrendt S."/>
            <person name="Andreopoulos W."/>
            <person name="He G."/>
            <person name="Labutti K."/>
            <person name="Lipzen A."/>
            <person name="Ng V."/>
            <person name="Sandor L."/>
            <person name="Barry K."/>
            <person name="Martinez A.T."/>
            <person name="Xiao Y."/>
            <person name="Gibbons J.G."/>
            <person name="Terashima K."/>
            <person name="Hibbett D.S."/>
            <person name="Grigoriev I.V."/>
        </authorList>
    </citation>
    <scope>NUCLEOTIDE SEQUENCE</scope>
    <source>
        <strain evidence="2">TFB10827</strain>
    </source>
</reference>
<gene>
    <name evidence="2" type="ORF">F5050DRAFT_124492</name>
</gene>
<sequence length="195" mass="22239">MRPTLSLLCLLWAFFPSIDHLGAIAIPTPQEPALHGPELLPRTSKTQKVSISLYRGPGLYDEKVKTSEMWTIYIGATTGLRLDNQKPFQFKQNKPHRVTEIGHVTFKNMPERTEVVQAMVDEVQGARTNLIYIIRSLAKLEEKVGAENFKLEEDYYKIVGQMLHEKGTADRGVISDDETTAQLYEQMEKWCESRA</sequence>
<feature type="chain" id="PRO_5046773694" evidence="1">
    <location>
        <begin position="26"/>
        <end position="195"/>
    </location>
</feature>
<dbReference type="Proteomes" id="UP001163828">
    <property type="component" value="Unassembled WGS sequence"/>
</dbReference>
<organism evidence="2 3">
    <name type="scientific">Lentinula boryana</name>
    <dbReference type="NCBI Taxonomy" id="40481"/>
    <lineage>
        <taxon>Eukaryota</taxon>
        <taxon>Fungi</taxon>
        <taxon>Dikarya</taxon>
        <taxon>Basidiomycota</taxon>
        <taxon>Agaricomycotina</taxon>
        <taxon>Agaricomycetes</taxon>
        <taxon>Agaricomycetidae</taxon>
        <taxon>Agaricales</taxon>
        <taxon>Marasmiineae</taxon>
        <taxon>Omphalotaceae</taxon>
        <taxon>Lentinula</taxon>
    </lineage>
</organism>
<evidence type="ECO:0000313" key="3">
    <source>
        <dbReference type="Proteomes" id="UP001163828"/>
    </source>
</evidence>
<keyword evidence="3" id="KW-1185">Reference proteome</keyword>
<feature type="signal peptide" evidence="1">
    <location>
        <begin position="1"/>
        <end position="25"/>
    </location>
</feature>
<proteinExistence type="predicted"/>
<keyword evidence="1" id="KW-0732">Signal</keyword>
<accession>A0ABQ8QCY9</accession>
<name>A0ABQ8QCY9_9AGAR</name>
<comment type="caution">
    <text evidence="2">The sequence shown here is derived from an EMBL/GenBank/DDBJ whole genome shotgun (WGS) entry which is preliminary data.</text>
</comment>
<dbReference type="EMBL" id="MU790615">
    <property type="protein sequence ID" value="KAJ3996389.1"/>
    <property type="molecule type" value="Genomic_DNA"/>
</dbReference>
<evidence type="ECO:0000256" key="1">
    <source>
        <dbReference type="SAM" id="SignalP"/>
    </source>
</evidence>
<evidence type="ECO:0000313" key="2">
    <source>
        <dbReference type="EMBL" id="KAJ3996389.1"/>
    </source>
</evidence>
<protein>
    <submittedName>
        <fullName evidence="2">Uncharacterized protein</fullName>
    </submittedName>
</protein>